<reference evidence="4" key="1">
    <citation type="journal article" date="2019" name="Int. J. Syst. Evol. Microbiol.">
        <title>The Global Catalogue of Microorganisms (GCM) 10K type strain sequencing project: providing services to taxonomists for standard genome sequencing and annotation.</title>
        <authorList>
            <consortium name="The Broad Institute Genomics Platform"/>
            <consortium name="The Broad Institute Genome Sequencing Center for Infectious Disease"/>
            <person name="Wu L."/>
            <person name="Ma J."/>
        </authorList>
    </citation>
    <scope>NUCLEOTIDE SEQUENCE [LARGE SCALE GENOMIC DNA]</scope>
    <source>
        <strain evidence="4">JCM 13250</strain>
    </source>
</reference>
<comment type="similarity">
    <text evidence="1">Belongs to the Cu-Zn superoxide dismutase family.</text>
</comment>
<proteinExistence type="inferred from homology"/>
<feature type="chain" id="PRO_5047476125" description="Superoxide dismutase family protein" evidence="2">
    <location>
        <begin position="19"/>
        <end position="188"/>
    </location>
</feature>
<dbReference type="EMBL" id="BAAALT010000366">
    <property type="protein sequence ID" value="GAA1838842.1"/>
    <property type="molecule type" value="Genomic_DNA"/>
</dbReference>
<evidence type="ECO:0000313" key="4">
    <source>
        <dbReference type="Proteomes" id="UP001500218"/>
    </source>
</evidence>
<evidence type="ECO:0000256" key="2">
    <source>
        <dbReference type="SAM" id="SignalP"/>
    </source>
</evidence>
<evidence type="ECO:0008006" key="5">
    <source>
        <dbReference type="Google" id="ProtNLM"/>
    </source>
</evidence>
<organism evidence="3 4">
    <name type="scientific">Luedemannella flava</name>
    <dbReference type="NCBI Taxonomy" id="349316"/>
    <lineage>
        <taxon>Bacteria</taxon>
        <taxon>Bacillati</taxon>
        <taxon>Actinomycetota</taxon>
        <taxon>Actinomycetes</taxon>
        <taxon>Micromonosporales</taxon>
        <taxon>Micromonosporaceae</taxon>
        <taxon>Luedemannella</taxon>
    </lineage>
</organism>
<gene>
    <name evidence="3" type="ORF">GCM10009682_63900</name>
</gene>
<evidence type="ECO:0000256" key="1">
    <source>
        <dbReference type="ARBA" id="ARBA00010457"/>
    </source>
</evidence>
<sequence>MHSLLGSVALAVTLAATLAPVPDPDPAPSAPPRVAPRDQHLLANGPQYVYDRAYARAGTAIVAFRGPTGRATVVFVVQGMPHSAWGRTFGVHVHRDRCGRTAASAGPHFSNPRAPRGARISEREIWLDVRVLPGGWGMSRTTTTYAMPDGANAHSVVLHARPTNRSTGDAGARLFCTNVDMSDLPSVG</sequence>
<name>A0ABP4Z628_9ACTN</name>
<dbReference type="Gene3D" id="2.60.40.200">
    <property type="entry name" value="Superoxide dismutase, copper/zinc binding domain"/>
    <property type="match status" value="1"/>
</dbReference>
<accession>A0ABP4Z628</accession>
<dbReference type="InterPro" id="IPR036423">
    <property type="entry name" value="SOD-like_Cu/Zn_dom_sf"/>
</dbReference>
<evidence type="ECO:0000313" key="3">
    <source>
        <dbReference type="EMBL" id="GAA1838842.1"/>
    </source>
</evidence>
<comment type="caution">
    <text evidence="3">The sequence shown here is derived from an EMBL/GenBank/DDBJ whole genome shotgun (WGS) entry which is preliminary data.</text>
</comment>
<feature type="signal peptide" evidence="2">
    <location>
        <begin position="1"/>
        <end position="18"/>
    </location>
</feature>
<keyword evidence="4" id="KW-1185">Reference proteome</keyword>
<keyword evidence="2" id="KW-0732">Signal</keyword>
<dbReference type="Proteomes" id="UP001500218">
    <property type="component" value="Unassembled WGS sequence"/>
</dbReference>
<protein>
    <recommendedName>
        <fullName evidence="5">Superoxide dismutase family protein</fullName>
    </recommendedName>
</protein>
<dbReference type="SUPFAM" id="SSF49329">
    <property type="entry name" value="Cu,Zn superoxide dismutase-like"/>
    <property type="match status" value="1"/>
</dbReference>